<dbReference type="GO" id="GO:0015833">
    <property type="term" value="P:peptide transport"/>
    <property type="evidence" value="ECO:0007669"/>
    <property type="project" value="InterPro"/>
</dbReference>
<evidence type="ECO:0000256" key="7">
    <source>
        <dbReference type="ARBA" id="ARBA00058018"/>
    </source>
</evidence>
<comment type="subunit">
    <text evidence="8">The complex is composed of two ATP-binding proteins (DppD and DppF), two transmembrane proteins (DppB and DppC) and a solute-binding protein (DppA1-A5). Five orthologous SBPs (DppA1-A5) are present in P.aeruginosa, which increases the substrate specificity of the DppBCDF transporter.</text>
</comment>
<dbReference type="InterPro" id="IPR013563">
    <property type="entry name" value="Oligopep_ABC_C"/>
</dbReference>
<dbReference type="EMBL" id="CP056030">
    <property type="protein sequence ID" value="QKZ05623.1"/>
    <property type="molecule type" value="Genomic_DNA"/>
</dbReference>
<dbReference type="AlphaFoldDB" id="A0A7D5H720"/>
<comment type="function">
    <text evidence="7">Part of the ABC transporter DppABCDF involved in the uptake of various di/tripeptides. Is also involved in the uptake of phaseolotoxin, a toxic tripeptide inhibiting the enzyme ornithine carbamoyltransferase. Responsible for energy coupling to the transport system.</text>
</comment>
<evidence type="ECO:0000256" key="8">
    <source>
        <dbReference type="ARBA" id="ARBA00065473"/>
    </source>
</evidence>
<keyword evidence="3" id="KW-0547">Nucleotide-binding</keyword>
<name>A0A7D5H720_9PSED</name>
<dbReference type="PANTHER" id="PTHR43776:SF7">
    <property type="entry name" value="D,D-DIPEPTIDE TRANSPORT ATP-BINDING PROTEIN DDPF-RELATED"/>
    <property type="match status" value="1"/>
</dbReference>
<dbReference type="SMART" id="SM00382">
    <property type="entry name" value="AAA"/>
    <property type="match status" value="1"/>
</dbReference>
<dbReference type="SUPFAM" id="SSF52540">
    <property type="entry name" value="P-loop containing nucleoside triphosphate hydrolases"/>
    <property type="match status" value="1"/>
</dbReference>
<evidence type="ECO:0000256" key="2">
    <source>
        <dbReference type="ARBA" id="ARBA00022448"/>
    </source>
</evidence>
<evidence type="ECO:0000259" key="9">
    <source>
        <dbReference type="PROSITE" id="PS50893"/>
    </source>
</evidence>
<evidence type="ECO:0000313" key="11">
    <source>
        <dbReference type="Proteomes" id="UP000509568"/>
    </source>
</evidence>
<dbReference type="KEGG" id="pez:HWQ56_18205"/>
<proteinExistence type="inferred from homology"/>
<evidence type="ECO:0000256" key="4">
    <source>
        <dbReference type="ARBA" id="ARBA00022840"/>
    </source>
</evidence>
<accession>A0A7D5H720</accession>
<comment type="catalytic activity">
    <reaction evidence="6">
        <text>a dipeptide(out) + ATP + H2O = a dipeptide(in) + ADP + phosphate + H(+)</text>
        <dbReference type="Rhea" id="RHEA:23120"/>
        <dbReference type="ChEBI" id="CHEBI:15377"/>
        <dbReference type="ChEBI" id="CHEBI:15378"/>
        <dbReference type="ChEBI" id="CHEBI:30616"/>
        <dbReference type="ChEBI" id="CHEBI:43474"/>
        <dbReference type="ChEBI" id="CHEBI:90799"/>
        <dbReference type="ChEBI" id="CHEBI:456216"/>
        <dbReference type="EC" id="7.4.2.9"/>
    </reaction>
</comment>
<evidence type="ECO:0000256" key="6">
    <source>
        <dbReference type="ARBA" id="ARBA00047356"/>
    </source>
</evidence>
<dbReference type="FunFam" id="3.40.50.300:FF:000016">
    <property type="entry name" value="Oligopeptide ABC transporter ATP-binding component"/>
    <property type="match status" value="1"/>
</dbReference>
<keyword evidence="2" id="KW-0813">Transport</keyword>
<organism evidence="10 11">
    <name type="scientific">Pseudomonas eucalypticola</name>
    <dbReference type="NCBI Taxonomy" id="2599595"/>
    <lineage>
        <taxon>Bacteria</taxon>
        <taxon>Pseudomonadati</taxon>
        <taxon>Pseudomonadota</taxon>
        <taxon>Gammaproteobacteria</taxon>
        <taxon>Pseudomonadales</taxon>
        <taxon>Pseudomonadaceae</taxon>
        <taxon>Pseudomonas</taxon>
    </lineage>
</organism>
<dbReference type="NCBIfam" id="TIGR01727">
    <property type="entry name" value="oligo_HPY"/>
    <property type="match status" value="1"/>
</dbReference>
<dbReference type="RefSeq" id="WP_176571384.1">
    <property type="nucleotide sequence ID" value="NZ_CP056030.1"/>
</dbReference>
<gene>
    <name evidence="10" type="ORF">HWQ56_18205</name>
</gene>
<sequence length="319" mass="34939">MSNPPLLQVRNLRKHYTRPSRGWLAPPVHHRVVDGLDFDLGAGETLGLVGESGCGKSTTGKLVMRLTPANGGQVHLDGVDLLGLPLKQFNAWRPQLQMVFQDPGGSLNPVYTVAQSLEEPLKVHAPHLSASDRRDRVAELLQQVGLASSHGLRYPHEFSGGQRQRIAIARALALQPRVIVADEPVSALDVSVQAQVLNLMQDLKERHGLAYLFIAHDLAVVRHMSQRVAVMYRGRIVESAPCEALYRTPLHPYTRLLLESVPRLRGTPTTAVVAMPQVPSGPEACAFHDRCPRRTARCAEAAPLLREAAPAHSVACHHL</sequence>
<evidence type="ECO:0000313" key="10">
    <source>
        <dbReference type="EMBL" id="QKZ05623.1"/>
    </source>
</evidence>
<feature type="domain" description="ABC transporter" evidence="9">
    <location>
        <begin position="7"/>
        <end position="258"/>
    </location>
</feature>
<dbReference type="InterPro" id="IPR027417">
    <property type="entry name" value="P-loop_NTPase"/>
</dbReference>
<dbReference type="Proteomes" id="UP000509568">
    <property type="component" value="Chromosome"/>
</dbReference>
<dbReference type="CDD" id="cd03257">
    <property type="entry name" value="ABC_NikE_OppD_transporters"/>
    <property type="match status" value="1"/>
</dbReference>
<dbReference type="PROSITE" id="PS50893">
    <property type="entry name" value="ABC_TRANSPORTER_2"/>
    <property type="match status" value="1"/>
</dbReference>
<dbReference type="InterPro" id="IPR003439">
    <property type="entry name" value="ABC_transporter-like_ATP-bd"/>
</dbReference>
<dbReference type="Pfam" id="PF00005">
    <property type="entry name" value="ABC_tran"/>
    <property type="match status" value="1"/>
</dbReference>
<evidence type="ECO:0000256" key="5">
    <source>
        <dbReference type="ARBA" id="ARBA00038852"/>
    </source>
</evidence>
<dbReference type="PROSITE" id="PS00211">
    <property type="entry name" value="ABC_TRANSPORTER_1"/>
    <property type="match status" value="1"/>
</dbReference>
<comment type="similarity">
    <text evidence="1">Belongs to the ABC transporter superfamily.</text>
</comment>
<evidence type="ECO:0000256" key="3">
    <source>
        <dbReference type="ARBA" id="ARBA00022741"/>
    </source>
</evidence>
<dbReference type="InterPro" id="IPR050319">
    <property type="entry name" value="ABC_transp_ATP-bind"/>
</dbReference>
<dbReference type="InterPro" id="IPR017871">
    <property type="entry name" value="ABC_transporter-like_CS"/>
</dbReference>
<dbReference type="GO" id="GO:0055085">
    <property type="term" value="P:transmembrane transport"/>
    <property type="evidence" value="ECO:0007669"/>
    <property type="project" value="UniProtKB-ARBA"/>
</dbReference>
<dbReference type="GO" id="GO:0016887">
    <property type="term" value="F:ATP hydrolysis activity"/>
    <property type="evidence" value="ECO:0007669"/>
    <property type="project" value="InterPro"/>
</dbReference>
<dbReference type="EC" id="7.4.2.9" evidence="5"/>
<dbReference type="PANTHER" id="PTHR43776">
    <property type="entry name" value="TRANSPORT ATP-BINDING PROTEIN"/>
    <property type="match status" value="1"/>
</dbReference>
<evidence type="ECO:0000256" key="1">
    <source>
        <dbReference type="ARBA" id="ARBA00005417"/>
    </source>
</evidence>
<protein>
    <recommendedName>
        <fullName evidence="5">ABC-type dipeptide transporter</fullName>
        <ecNumber evidence="5">7.4.2.9</ecNumber>
    </recommendedName>
</protein>
<dbReference type="InterPro" id="IPR003593">
    <property type="entry name" value="AAA+_ATPase"/>
</dbReference>
<keyword evidence="4 10" id="KW-0067">ATP-binding</keyword>
<keyword evidence="11" id="KW-1185">Reference proteome</keyword>
<dbReference type="Gene3D" id="3.40.50.300">
    <property type="entry name" value="P-loop containing nucleotide triphosphate hydrolases"/>
    <property type="match status" value="1"/>
</dbReference>
<dbReference type="GO" id="GO:0005524">
    <property type="term" value="F:ATP binding"/>
    <property type="evidence" value="ECO:0007669"/>
    <property type="project" value="UniProtKB-KW"/>
</dbReference>
<dbReference type="Pfam" id="PF08352">
    <property type="entry name" value="oligo_HPY"/>
    <property type="match status" value="1"/>
</dbReference>
<reference evidence="10 11" key="1">
    <citation type="submission" date="2020-06" db="EMBL/GenBank/DDBJ databases">
        <title>Pseudomonas eucalypticola sp. nov., an endophyte of Eucalyptus dunnii leaves with biocontrol ability of eucalyptus leaf blight.</title>
        <authorList>
            <person name="Liu Y."/>
            <person name="Song Z."/>
            <person name="Zeng H."/>
            <person name="Lu M."/>
            <person name="Wang X."/>
            <person name="Lian X."/>
            <person name="Zhang Q."/>
        </authorList>
    </citation>
    <scope>NUCLEOTIDE SEQUENCE [LARGE SCALE GENOMIC DNA]</scope>
    <source>
        <strain evidence="10 11">NP-1</strain>
    </source>
</reference>